<comment type="caution">
    <text evidence="3">The sequence shown here is derived from an EMBL/GenBank/DDBJ whole genome shotgun (WGS) entry which is preliminary data.</text>
</comment>
<feature type="region of interest" description="Disordered" evidence="2">
    <location>
        <begin position="1"/>
        <end position="28"/>
    </location>
</feature>
<evidence type="ECO:0000313" key="3">
    <source>
        <dbReference type="EMBL" id="MDT9686673.1"/>
    </source>
</evidence>
<evidence type="ECO:0000256" key="2">
    <source>
        <dbReference type="SAM" id="MobiDB-lite"/>
    </source>
</evidence>
<evidence type="ECO:0000256" key="1">
    <source>
        <dbReference type="ARBA" id="ARBA00023172"/>
    </source>
</evidence>
<protein>
    <recommendedName>
        <fullName evidence="5">Integrase</fullName>
    </recommendedName>
</protein>
<dbReference type="EMBL" id="JAWCTQ010000082">
    <property type="protein sequence ID" value="MDT9686673.1"/>
    <property type="molecule type" value="Genomic_DNA"/>
</dbReference>
<dbReference type="RefSeq" id="WP_315881699.1">
    <property type="nucleotide sequence ID" value="NZ_JAWCTQ010000082.1"/>
</dbReference>
<evidence type="ECO:0000313" key="4">
    <source>
        <dbReference type="Proteomes" id="UP001250181"/>
    </source>
</evidence>
<name>A0ABU3QV82_9ACTN</name>
<evidence type="ECO:0008006" key="5">
    <source>
        <dbReference type="Google" id="ProtNLM"/>
    </source>
</evidence>
<reference evidence="3 4" key="1">
    <citation type="submission" date="2023-09" db="EMBL/GenBank/DDBJ databases">
        <title>Streptomyces sp. nov.: A antagonism against Alternaria gaisen Producing Streptochlin, Isolated from Tamarix root soil.</title>
        <authorList>
            <person name="Chen Y."/>
        </authorList>
    </citation>
    <scope>NUCLEOTIDE SEQUENCE [LARGE SCALE GENOMIC DNA]</scope>
    <source>
        <strain evidence="3 4">TRM76323</strain>
    </source>
</reference>
<accession>A0ABU3QV82</accession>
<sequence>MTPTPPAPAAPAVRRLLPGPDTPVLSTRPLRPGTTVADLARFGEDRWNLTPALFQEHASRVCVYFHDVPAGFQHVSKVLVWLMINHRDADGTGFLPGMPRPAIRTVVTYCRYLKGFTQWLTGRGITRFGQVTAADLDEYAADIKAAPVSHDMREDFLAVVVRTWTLRELLPDEDDRLPQAPPWNGERVQDILGQSRVSEENRTPRIHPATMTALLKWCLRFVEDFADDIITAFDEYKTLSARSRTRSATAPAAMAGRRRSPGTVPLLVEGLLDDYRARGLPLPGRRDANGQTVVNHYILGLQLGIQITGKARRTVTVSGLPVADDAYLTAPVHGLLDGRAWLATRITYEQAPVLARHLSTACLVIIGYLSGQRPGETLNLERDCIEHDPVTGLILLRGKHFKGVRHPDGTTRAEGEQRADPWVVTAPVATAVTVLQRLHTARLLFPNTLLVNGKSGAGSLRERVGRARNDSLCNKDITRLIEWINDYCKTHQRDDAVPADPTDARIALSRLRRTLAWFIARRPRGLVAAAIQYGHVRVQMTLGYSGNYASGFPDDLAFEEWLARLETLAEAHDQLEAGEHVSGPAADTYRHRVTASTHFAGRVLRTAREAHTLLTNPDLQIFPGQGMTCVLDPARAACRLATDERSNRRTPDLDDCQPSCANIARTDRDIAFLQGRRDELRAVVDDPLAPPIRHAREQHELARLQRILTTHQETRA</sequence>
<keyword evidence="4" id="KW-1185">Reference proteome</keyword>
<dbReference type="Proteomes" id="UP001250181">
    <property type="component" value="Unassembled WGS sequence"/>
</dbReference>
<gene>
    <name evidence="3" type="ORF">RND61_32105</name>
</gene>
<organism evidence="3 4">
    <name type="scientific">Streptomyces tamarix</name>
    <dbReference type="NCBI Taxonomy" id="3078565"/>
    <lineage>
        <taxon>Bacteria</taxon>
        <taxon>Bacillati</taxon>
        <taxon>Actinomycetota</taxon>
        <taxon>Actinomycetes</taxon>
        <taxon>Kitasatosporales</taxon>
        <taxon>Streptomycetaceae</taxon>
        <taxon>Streptomyces</taxon>
    </lineage>
</organism>
<dbReference type="Gene3D" id="1.10.443.10">
    <property type="entry name" value="Intergrase catalytic core"/>
    <property type="match status" value="1"/>
</dbReference>
<proteinExistence type="predicted"/>
<dbReference type="SUPFAM" id="SSF56349">
    <property type="entry name" value="DNA breaking-rejoining enzymes"/>
    <property type="match status" value="1"/>
</dbReference>
<dbReference type="InterPro" id="IPR011010">
    <property type="entry name" value="DNA_brk_join_enz"/>
</dbReference>
<keyword evidence="1" id="KW-0233">DNA recombination</keyword>
<dbReference type="InterPro" id="IPR013762">
    <property type="entry name" value="Integrase-like_cat_sf"/>
</dbReference>